<dbReference type="Gramene" id="KZN03995">
    <property type="protein sequence ID" value="KZN03995"/>
    <property type="gene ID" value="DCAR_004857"/>
</dbReference>
<accession>A0A161WZ59</accession>
<reference evidence="2" key="2">
    <citation type="submission" date="2022-03" db="EMBL/GenBank/DDBJ databases">
        <title>Draft title - Genomic analysis of global carrot germplasm unveils the trajectory of domestication and the origin of high carotenoid orange carrot.</title>
        <authorList>
            <person name="Iorizzo M."/>
            <person name="Ellison S."/>
            <person name="Senalik D."/>
            <person name="Macko-Podgorni A."/>
            <person name="Grzebelus D."/>
            <person name="Bostan H."/>
            <person name="Rolling W."/>
            <person name="Curaba J."/>
            <person name="Simon P."/>
        </authorList>
    </citation>
    <scope>NUCLEOTIDE SEQUENCE</scope>
    <source>
        <tissue evidence="2">Leaf</tissue>
    </source>
</reference>
<organism evidence="2 3">
    <name type="scientific">Daucus carota subsp. sativus</name>
    <name type="common">Carrot</name>
    <dbReference type="NCBI Taxonomy" id="79200"/>
    <lineage>
        <taxon>Eukaryota</taxon>
        <taxon>Viridiplantae</taxon>
        <taxon>Streptophyta</taxon>
        <taxon>Embryophyta</taxon>
        <taxon>Tracheophyta</taxon>
        <taxon>Spermatophyta</taxon>
        <taxon>Magnoliopsida</taxon>
        <taxon>eudicotyledons</taxon>
        <taxon>Gunneridae</taxon>
        <taxon>Pentapetalae</taxon>
        <taxon>asterids</taxon>
        <taxon>campanulids</taxon>
        <taxon>Apiales</taxon>
        <taxon>Apiaceae</taxon>
        <taxon>Apioideae</taxon>
        <taxon>Scandiceae</taxon>
        <taxon>Daucinae</taxon>
        <taxon>Daucus</taxon>
        <taxon>Daucus sect. Daucus</taxon>
    </lineage>
</organism>
<evidence type="ECO:0000313" key="2">
    <source>
        <dbReference type="EMBL" id="WOG86148.1"/>
    </source>
</evidence>
<sequence length="146" mass="15999">MSSLEYSTEHGGDDHDNGNGQASSQPKILTDEEKIDLMANSLKPEKDDTEQEMSETKLTNQVVEPMSRGDDKETETLEENEVRPGELKTTTKGVPDDVRNLTRDGSMNPLPEVTICCLCCTVCSGACAFLLCLPCLAVAMVWRCIV</sequence>
<evidence type="ECO:0000313" key="3">
    <source>
        <dbReference type="Proteomes" id="UP000077755"/>
    </source>
</evidence>
<protein>
    <submittedName>
        <fullName evidence="2">Uncharacterized protein</fullName>
    </submittedName>
</protein>
<feature type="region of interest" description="Disordered" evidence="1">
    <location>
        <begin position="1"/>
        <end position="100"/>
    </location>
</feature>
<name>A0A161WZ59_DAUCS</name>
<dbReference type="EMBL" id="CP093344">
    <property type="protein sequence ID" value="WOG86148.1"/>
    <property type="molecule type" value="Genomic_DNA"/>
</dbReference>
<dbReference type="AlphaFoldDB" id="A0A161WZ59"/>
<gene>
    <name evidence="2" type="ORF">DCAR_0205349</name>
</gene>
<keyword evidence="3" id="KW-1185">Reference proteome</keyword>
<reference evidence="2" key="1">
    <citation type="journal article" date="2016" name="Nat. Genet.">
        <title>A high-quality carrot genome assembly provides new insights into carotenoid accumulation and asterid genome evolution.</title>
        <authorList>
            <person name="Iorizzo M."/>
            <person name="Ellison S."/>
            <person name="Senalik D."/>
            <person name="Zeng P."/>
            <person name="Satapoomin P."/>
            <person name="Huang J."/>
            <person name="Bowman M."/>
            <person name="Iovene M."/>
            <person name="Sanseverino W."/>
            <person name="Cavagnaro P."/>
            <person name="Yildiz M."/>
            <person name="Macko-Podgorni A."/>
            <person name="Moranska E."/>
            <person name="Grzebelus E."/>
            <person name="Grzebelus D."/>
            <person name="Ashrafi H."/>
            <person name="Zheng Z."/>
            <person name="Cheng S."/>
            <person name="Spooner D."/>
            <person name="Van Deynze A."/>
            <person name="Simon P."/>
        </authorList>
    </citation>
    <scope>NUCLEOTIDE SEQUENCE</scope>
    <source>
        <tissue evidence="2">Leaf</tissue>
    </source>
</reference>
<evidence type="ECO:0000256" key="1">
    <source>
        <dbReference type="SAM" id="MobiDB-lite"/>
    </source>
</evidence>
<proteinExistence type="predicted"/>
<dbReference type="Proteomes" id="UP000077755">
    <property type="component" value="Chromosome 2"/>
</dbReference>
<feature type="compositionally biased region" description="Basic and acidic residues" evidence="1">
    <location>
        <begin position="7"/>
        <end position="17"/>
    </location>
</feature>
<feature type="compositionally biased region" description="Basic and acidic residues" evidence="1">
    <location>
        <begin position="67"/>
        <end position="86"/>
    </location>
</feature>